<evidence type="ECO:0000313" key="2">
    <source>
        <dbReference type="Proteomes" id="UP000223770"/>
    </source>
</evidence>
<proteinExistence type="predicted"/>
<sequence length="122" mass="13845">MLRRLTVIVPLSPGEGVLTDAQSTLDFEQFDYEIGSYRRREGDFIDTTVFVGAMDFHEAGIVLDKLTSVSPCINYLRDGSGNVFKYDRVTRTLTRCYASNKGDPEAIRFTILHKDFYFVEGS</sequence>
<accession>A0A1W5P4Y7</accession>
<dbReference type="Proteomes" id="UP000223770">
    <property type="component" value="Segment"/>
</dbReference>
<gene>
    <name evidence="1" type="ORF">PP2_008</name>
</gene>
<evidence type="ECO:0000313" key="1">
    <source>
        <dbReference type="EMBL" id="AOT25374.1"/>
    </source>
</evidence>
<dbReference type="EMBL" id="KX756572">
    <property type="protein sequence ID" value="AOT25374.1"/>
    <property type="molecule type" value="Genomic_DNA"/>
</dbReference>
<protein>
    <submittedName>
        <fullName evidence="1">Uncharacterized protein</fullName>
    </submittedName>
</protein>
<keyword evidence="2" id="KW-1185">Reference proteome</keyword>
<name>A0A1W5P4Y7_9CAUD</name>
<organism evidence="1 2">
    <name type="scientific">Pectobacterium phage PP2</name>
    <dbReference type="NCBI Taxonomy" id="1897743"/>
    <lineage>
        <taxon>Viruses</taxon>
        <taxon>Duplodnaviria</taxon>
        <taxon>Heunggongvirae</taxon>
        <taxon>Uroviricota</taxon>
        <taxon>Caudoviricetes</taxon>
        <taxon>Autographivirales</taxon>
        <taxon>Autonotataviridae</taxon>
        <taxon>Melnykvirinae</taxon>
        <taxon>Wanjuvirus</taxon>
        <taxon>Wanjuvirus PP2</taxon>
    </lineage>
</organism>
<reference evidence="1 2" key="1">
    <citation type="journal article" date="2017" name="Arch. Virol.">
        <title>Genomic characterization of bacteriophage vB_PcaP_PP2 infecting Pectobacterium carotovorum subsp. carotovorum, a new member of a proposed genus in the subfamily Autographivirinae.</title>
        <authorList>
            <person name="Lim J.A."/>
            <person name="Heu S."/>
            <person name="Park J."/>
            <person name="Roh E."/>
        </authorList>
    </citation>
    <scope>NUCLEOTIDE SEQUENCE [LARGE SCALE GENOMIC DNA]</scope>
</reference>